<evidence type="ECO:0000256" key="5">
    <source>
        <dbReference type="ARBA" id="ARBA00022679"/>
    </source>
</evidence>
<dbReference type="Pfam" id="PF00072">
    <property type="entry name" value="Response_reg"/>
    <property type="match status" value="1"/>
</dbReference>
<dbReference type="PANTHER" id="PTHR45339">
    <property type="entry name" value="HYBRID SIGNAL TRANSDUCTION HISTIDINE KINASE J"/>
    <property type="match status" value="1"/>
</dbReference>
<dbReference type="EC" id="2.7.13.3" evidence="3"/>
<dbReference type="RefSeq" id="WP_052347895.1">
    <property type="nucleotide sequence ID" value="NZ_AONC01000018.1"/>
</dbReference>
<dbReference type="GO" id="GO:0000155">
    <property type="term" value="F:phosphorelay sensor kinase activity"/>
    <property type="evidence" value="ECO:0007669"/>
    <property type="project" value="InterPro"/>
</dbReference>
<dbReference type="Pfam" id="PF00672">
    <property type="entry name" value="HAMP"/>
    <property type="match status" value="1"/>
</dbReference>
<organism evidence="17 18">
    <name type="scientific">Imhoffiella purpurea</name>
    <dbReference type="NCBI Taxonomy" id="1249627"/>
    <lineage>
        <taxon>Bacteria</taxon>
        <taxon>Pseudomonadati</taxon>
        <taxon>Pseudomonadota</taxon>
        <taxon>Gammaproteobacteria</taxon>
        <taxon>Chromatiales</taxon>
        <taxon>Chromatiaceae</taxon>
        <taxon>Imhoffiella</taxon>
    </lineage>
</organism>
<dbReference type="InterPro" id="IPR004358">
    <property type="entry name" value="Sig_transdc_His_kin-like_C"/>
</dbReference>
<evidence type="ECO:0000256" key="7">
    <source>
        <dbReference type="ARBA" id="ARBA00022777"/>
    </source>
</evidence>
<evidence type="ECO:0000256" key="1">
    <source>
        <dbReference type="ARBA" id="ARBA00000085"/>
    </source>
</evidence>
<dbReference type="SMART" id="SM00304">
    <property type="entry name" value="HAMP"/>
    <property type="match status" value="1"/>
</dbReference>
<name>W9V8J1_9GAMM</name>
<evidence type="ECO:0000256" key="6">
    <source>
        <dbReference type="ARBA" id="ARBA00022741"/>
    </source>
</evidence>
<dbReference type="InterPro" id="IPR003594">
    <property type="entry name" value="HATPase_dom"/>
</dbReference>
<dbReference type="CDD" id="cd17546">
    <property type="entry name" value="REC_hyHK_CKI1_RcsC-like"/>
    <property type="match status" value="1"/>
</dbReference>
<keyword evidence="8" id="KW-0067">ATP-binding</keyword>
<evidence type="ECO:0000256" key="3">
    <source>
        <dbReference type="ARBA" id="ARBA00012438"/>
    </source>
</evidence>
<dbReference type="Pfam" id="PF02518">
    <property type="entry name" value="HATPase_c"/>
    <property type="match status" value="1"/>
</dbReference>
<dbReference type="InterPro" id="IPR003660">
    <property type="entry name" value="HAMP_dom"/>
</dbReference>
<gene>
    <name evidence="17" type="ORF">D779_0762</name>
</gene>
<dbReference type="GO" id="GO:0005524">
    <property type="term" value="F:ATP binding"/>
    <property type="evidence" value="ECO:0007669"/>
    <property type="project" value="UniProtKB-KW"/>
</dbReference>
<dbReference type="PATRIC" id="fig|1249627.3.peg.1336"/>
<comment type="subcellular location">
    <subcellularLocation>
        <location evidence="2">Membrane</location>
    </subcellularLocation>
</comment>
<dbReference type="STRING" id="1249627.D779_0762"/>
<dbReference type="eggNOG" id="COG0642">
    <property type="taxonomic scope" value="Bacteria"/>
</dbReference>
<dbReference type="OrthoDB" id="5563233at2"/>
<keyword evidence="9" id="KW-0902">Two-component regulatory system</keyword>
<dbReference type="Pfam" id="PF17152">
    <property type="entry name" value="CHASE8"/>
    <property type="match status" value="1"/>
</dbReference>
<keyword evidence="18" id="KW-1185">Reference proteome</keyword>
<feature type="domain" description="Histidine kinase" evidence="14">
    <location>
        <begin position="276"/>
        <end position="497"/>
    </location>
</feature>
<evidence type="ECO:0000256" key="8">
    <source>
        <dbReference type="ARBA" id="ARBA00022840"/>
    </source>
</evidence>
<dbReference type="AlphaFoldDB" id="W9V8J1"/>
<feature type="transmembrane region" description="Helical" evidence="13">
    <location>
        <begin position="12"/>
        <end position="35"/>
    </location>
</feature>
<dbReference type="InterPro" id="IPR036097">
    <property type="entry name" value="HisK_dim/P_sf"/>
</dbReference>
<dbReference type="PROSITE" id="PS50109">
    <property type="entry name" value="HIS_KIN"/>
    <property type="match status" value="1"/>
</dbReference>
<dbReference type="SMART" id="SM00387">
    <property type="entry name" value="HATPase_c"/>
    <property type="match status" value="1"/>
</dbReference>
<dbReference type="Gene3D" id="6.10.340.10">
    <property type="match status" value="1"/>
</dbReference>
<evidence type="ECO:0000313" key="17">
    <source>
        <dbReference type="EMBL" id="EXJ15898.1"/>
    </source>
</evidence>
<feature type="modified residue" description="4-aspartylphosphate" evidence="12">
    <location>
        <position position="704"/>
    </location>
</feature>
<keyword evidence="13" id="KW-0472">Membrane</keyword>
<dbReference type="Pfam" id="PF00512">
    <property type="entry name" value="HisKA"/>
    <property type="match status" value="1"/>
</dbReference>
<dbReference type="FunFam" id="3.30.565.10:FF:000010">
    <property type="entry name" value="Sensor histidine kinase RcsC"/>
    <property type="match status" value="1"/>
</dbReference>
<dbReference type="InterPro" id="IPR005467">
    <property type="entry name" value="His_kinase_dom"/>
</dbReference>
<evidence type="ECO:0000256" key="11">
    <source>
        <dbReference type="ARBA" id="ARBA00068150"/>
    </source>
</evidence>
<dbReference type="InterPro" id="IPR001789">
    <property type="entry name" value="Sig_transdc_resp-reg_receiver"/>
</dbReference>
<feature type="domain" description="Response regulatory" evidence="15">
    <location>
        <begin position="655"/>
        <end position="773"/>
    </location>
</feature>
<dbReference type="InterPro" id="IPR036890">
    <property type="entry name" value="HATPase_C_sf"/>
</dbReference>
<keyword evidence="13" id="KW-0812">Transmembrane</keyword>
<dbReference type="Proteomes" id="UP000019460">
    <property type="component" value="Unassembled WGS sequence"/>
</dbReference>
<dbReference type="InterPro" id="IPR003661">
    <property type="entry name" value="HisK_dim/P_dom"/>
</dbReference>
<evidence type="ECO:0000256" key="10">
    <source>
        <dbReference type="ARBA" id="ARBA00064003"/>
    </source>
</evidence>
<keyword evidence="5" id="KW-0808">Transferase</keyword>
<dbReference type="SMART" id="SM00388">
    <property type="entry name" value="HisKA"/>
    <property type="match status" value="1"/>
</dbReference>
<dbReference type="GO" id="GO:0016020">
    <property type="term" value="C:membrane"/>
    <property type="evidence" value="ECO:0007669"/>
    <property type="project" value="UniProtKB-SubCell"/>
</dbReference>
<dbReference type="InterPro" id="IPR011006">
    <property type="entry name" value="CheY-like_superfamily"/>
</dbReference>
<dbReference type="SUPFAM" id="SSF158472">
    <property type="entry name" value="HAMP domain-like"/>
    <property type="match status" value="1"/>
</dbReference>
<evidence type="ECO:0000313" key="18">
    <source>
        <dbReference type="Proteomes" id="UP000019460"/>
    </source>
</evidence>
<reference evidence="17 18" key="1">
    <citation type="submission" date="2012-11" db="EMBL/GenBank/DDBJ databases">
        <title>Genome assembly of Thiorhodococcus sp. AK35.</title>
        <authorList>
            <person name="Nupur N."/>
            <person name="Khatri I."/>
            <person name="Subramanian S."/>
            <person name="Pinnaka A."/>
        </authorList>
    </citation>
    <scope>NUCLEOTIDE SEQUENCE [LARGE SCALE GENOMIC DNA]</scope>
    <source>
        <strain evidence="17 18">AK35</strain>
    </source>
</reference>
<dbReference type="Gene3D" id="3.40.50.2300">
    <property type="match status" value="1"/>
</dbReference>
<dbReference type="EMBL" id="AONC01000018">
    <property type="protein sequence ID" value="EXJ15898.1"/>
    <property type="molecule type" value="Genomic_DNA"/>
</dbReference>
<comment type="catalytic activity">
    <reaction evidence="1">
        <text>ATP + protein L-histidine = ADP + protein N-phospho-L-histidine.</text>
        <dbReference type="EC" id="2.7.13.3"/>
    </reaction>
</comment>
<dbReference type="Gene3D" id="1.10.287.130">
    <property type="match status" value="1"/>
</dbReference>
<dbReference type="FunFam" id="1.10.287.130:FF:000002">
    <property type="entry name" value="Two-component osmosensing histidine kinase"/>
    <property type="match status" value="1"/>
</dbReference>
<evidence type="ECO:0000259" key="16">
    <source>
        <dbReference type="PROSITE" id="PS50885"/>
    </source>
</evidence>
<evidence type="ECO:0000259" key="14">
    <source>
        <dbReference type="PROSITE" id="PS50109"/>
    </source>
</evidence>
<accession>W9V8J1</accession>
<keyword evidence="7 17" id="KW-0418">Kinase</keyword>
<dbReference type="CDD" id="cd16922">
    <property type="entry name" value="HATPase_EvgS-ArcB-TorS-like"/>
    <property type="match status" value="1"/>
</dbReference>
<feature type="transmembrane region" description="Helical" evidence="13">
    <location>
        <begin position="174"/>
        <end position="199"/>
    </location>
</feature>
<dbReference type="InterPro" id="IPR033417">
    <property type="entry name" value="CHASE8"/>
</dbReference>
<keyword evidence="6" id="KW-0547">Nucleotide-binding</keyword>
<dbReference type="SMART" id="SM00448">
    <property type="entry name" value="REC"/>
    <property type="match status" value="1"/>
</dbReference>
<proteinExistence type="predicted"/>
<evidence type="ECO:0000256" key="12">
    <source>
        <dbReference type="PROSITE-ProRule" id="PRU00169"/>
    </source>
</evidence>
<dbReference type="SUPFAM" id="SSF47384">
    <property type="entry name" value="Homodimeric domain of signal transducing histidine kinase"/>
    <property type="match status" value="1"/>
</dbReference>
<evidence type="ECO:0000256" key="9">
    <source>
        <dbReference type="ARBA" id="ARBA00023012"/>
    </source>
</evidence>
<protein>
    <recommendedName>
        <fullName evidence="11">Sensory/regulatory protein RpfC</fullName>
        <ecNumber evidence="3">2.7.13.3</ecNumber>
    </recommendedName>
</protein>
<sequence length="776" mass="86113">MITLFRDLSMRWKVISVVMLVILPVLSLSAVVVAYMDIVGMRAGLVEQVSALSRVASINIQAALAFRDPETAEEVLNALGSELDVVRICIRTREGELFARYRSPAARHELQLRQIEQDEKGRLSQADFDAVGSGKAITRFRRSYLDVRLQVSAKGKPFGTMDLQYDTSDLRQRILYQFALALAVFLSGVLLAFLLAAWLHRLISQPIHGLARAMQDLASRRDYSIRLDVGRADELGMLIRAFNGMLEQIQLRDEELRQARDAAEQGSLAKSQFLASMSHEIRTPMNGIIGMIELLLGTRLDDRQRHFARTVQLSAESLLGIINDVLDFSKIEAGRLELEHVAFDLRTLMSRTAELLSETARRKGLDLSVRIPPHCPGRVEGDPGRLRQVLTNLLSNAVKFTESGYVHLSLRCLEESERELHFSIEVRDTGIGLSEEEQSRIFERFSQADSSTSRRYGGTGLGLAISRQLIDLMHGTLDLESRPGRGSVFRIELTLPKALSGTFGEEPDLSGLRILLVDRDRSASSVLVGQCAERGGHIEWVAELGEAMEMALTQAAAGQGFPVFVLEATQLPGSDQPVGRVLRDLLDQSRAAVLLGEMDQSDSGWDDLVYLTRPLDCHRLASHLSAIMPASSRAGDEGFQGDSGSAAIHPRLGLRVLVAEDNPVNQDVIDSMLVELGCQSKLCADGQALLAELARSDYDLVLMDCQMPAMDGYETTRRLRLRERMRGGRLPVIALTAYAMEGDRERALEAGMDDYLVKPFKLSDLAEMLQRWTTLE</sequence>
<dbReference type="PROSITE" id="PS50885">
    <property type="entry name" value="HAMP"/>
    <property type="match status" value="1"/>
</dbReference>
<evidence type="ECO:0000256" key="13">
    <source>
        <dbReference type="SAM" id="Phobius"/>
    </source>
</evidence>
<comment type="caution">
    <text evidence="17">The sequence shown here is derived from an EMBL/GenBank/DDBJ whole genome shotgun (WGS) entry which is preliminary data.</text>
</comment>
<dbReference type="CDD" id="cd06225">
    <property type="entry name" value="HAMP"/>
    <property type="match status" value="1"/>
</dbReference>
<dbReference type="PROSITE" id="PS50110">
    <property type="entry name" value="RESPONSE_REGULATORY"/>
    <property type="match status" value="1"/>
</dbReference>
<dbReference type="SUPFAM" id="SSF52172">
    <property type="entry name" value="CheY-like"/>
    <property type="match status" value="1"/>
</dbReference>
<dbReference type="CDD" id="cd00082">
    <property type="entry name" value="HisKA"/>
    <property type="match status" value="1"/>
</dbReference>
<keyword evidence="13" id="KW-1133">Transmembrane helix</keyword>
<evidence type="ECO:0000256" key="4">
    <source>
        <dbReference type="ARBA" id="ARBA00022553"/>
    </source>
</evidence>
<feature type="domain" description="HAMP" evidence="16">
    <location>
        <begin position="201"/>
        <end position="254"/>
    </location>
</feature>
<comment type="subunit">
    <text evidence="10">At low DSF concentrations, interacts with RpfF.</text>
</comment>
<dbReference type="SUPFAM" id="SSF55874">
    <property type="entry name" value="ATPase domain of HSP90 chaperone/DNA topoisomerase II/histidine kinase"/>
    <property type="match status" value="1"/>
</dbReference>
<dbReference type="PRINTS" id="PR00344">
    <property type="entry name" value="BCTRLSENSOR"/>
</dbReference>
<evidence type="ECO:0000256" key="2">
    <source>
        <dbReference type="ARBA" id="ARBA00004370"/>
    </source>
</evidence>
<dbReference type="Gene3D" id="3.30.565.10">
    <property type="entry name" value="Histidine kinase-like ATPase, C-terminal domain"/>
    <property type="match status" value="1"/>
</dbReference>
<keyword evidence="4 12" id="KW-0597">Phosphoprotein</keyword>
<dbReference type="PANTHER" id="PTHR45339:SF1">
    <property type="entry name" value="HYBRID SIGNAL TRANSDUCTION HISTIDINE KINASE J"/>
    <property type="match status" value="1"/>
</dbReference>
<evidence type="ECO:0000259" key="15">
    <source>
        <dbReference type="PROSITE" id="PS50110"/>
    </source>
</evidence>